<dbReference type="Pfam" id="PF00018">
    <property type="entry name" value="SH3_1"/>
    <property type="match status" value="1"/>
</dbReference>
<dbReference type="InterPro" id="IPR036028">
    <property type="entry name" value="SH3-like_dom_sf"/>
</dbReference>
<name>A0A1Y1VBC5_9FUNG</name>
<evidence type="ECO:0000313" key="6">
    <source>
        <dbReference type="EMBL" id="ORX51793.1"/>
    </source>
</evidence>
<keyword evidence="4" id="KW-0812">Transmembrane</keyword>
<evidence type="ECO:0000256" key="3">
    <source>
        <dbReference type="SAM" id="MobiDB-lite"/>
    </source>
</evidence>
<gene>
    <name evidence="6" type="ORF">BCR36DRAFT_350808</name>
</gene>
<reference evidence="6 7" key="1">
    <citation type="submission" date="2016-08" db="EMBL/GenBank/DDBJ databases">
        <title>Genomes of anaerobic fungi encode conserved fungal cellulosomes for biomass hydrolysis.</title>
        <authorList>
            <consortium name="DOE Joint Genome Institute"/>
            <person name="Haitjema C.H."/>
            <person name="Gilmore S.P."/>
            <person name="Henske J.K."/>
            <person name="Solomon K.V."/>
            <person name="De Groot R."/>
            <person name="Kuo A."/>
            <person name="Mondo S.J."/>
            <person name="Salamov A.A."/>
            <person name="Labutti K."/>
            <person name="Zhao Z."/>
            <person name="Chiniquy J."/>
            <person name="Barry K."/>
            <person name="Brewer H.M."/>
            <person name="Purvine S.O."/>
            <person name="Wright A.T."/>
            <person name="Boxma B."/>
            <person name="Van Alen T."/>
            <person name="Hackstein J.H."/>
            <person name="Baker S.E."/>
            <person name="Grigoriev I.V."/>
            <person name="O'Malley M.A."/>
        </authorList>
    </citation>
    <scope>NUCLEOTIDE SEQUENCE [LARGE SCALE GENOMIC DNA]</scope>
    <source>
        <strain evidence="7">finn</strain>
    </source>
</reference>
<keyword evidence="7" id="KW-1185">Reference proteome</keyword>
<evidence type="ECO:0000259" key="5">
    <source>
        <dbReference type="PROSITE" id="PS50002"/>
    </source>
</evidence>
<keyword evidence="4" id="KW-0472">Membrane</keyword>
<protein>
    <recommendedName>
        <fullName evidence="5">SH3 domain-containing protein</fullName>
    </recommendedName>
</protein>
<evidence type="ECO:0000256" key="2">
    <source>
        <dbReference type="PROSITE-ProRule" id="PRU00192"/>
    </source>
</evidence>
<dbReference type="OrthoDB" id="5340910at2759"/>
<proteinExistence type="predicted"/>
<dbReference type="Gene3D" id="2.30.30.40">
    <property type="entry name" value="SH3 Domains"/>
    <property type="match status" value="1"/>
</dbReference>
<dbReference type="InterPro" id="IPR001452">
    <property type="entry name" value="SH3_domain"/>
</dbReference>
<dbReference type="Proteomes" id="UP000193719">
    <property type="component" value="Unassembled WGS sequence"/>
</dbReference>
<dbReference type="EMBL" id="MCFH01000017">
    <property type="protein sequence ID" value="ORX51793.1"/>
    <property type="molecule type" value="Genomic_DNA"/>
</dbReference>
<evidence type="ECO:0000256" key="4">
    <source>
        <dbReference type="SAM" id="Phobius"/>
    </source>
</evidence>
<sequence length="440" mass="50105">MICKNLNSPFYGEMISAHPLKKLKTLFTLSFVGLLFSNISVISAQESEINQKVGFNECPICFDQEMVNSLTQECSSIPTDFNFNTIDDESLICLCNMAKKIPAIEQCQICAGITPEEFQEKCTEMENLEDQLSRNPISNKYVTDNLINDNLSKEKSMDNEQTKTSNKESDKNFIILYGIIGGGILFITTAGLFISRRISNNHAADEEIQMDHVNNFDNLNVINIDQQYNNKNGITPLEPSMPNNKVSNHHYNDNMNMYRLPPTYPTTSTSEPILNKERPLNQTNQYNRKITSTPNIRGILVKRGRDYENYMNDERRSSLSVNSHQENPAPKNYHKKPNKPRVTFSKGLTTMHEFLSDNWNKSIEYEELKTNSLINLGWHIGIVIHNFNPNKDDEIKLRIGDGVIVRLAFDDGWAYAFNRNTGVVGMIPIVCIKPVKSLGK</sequence>
<dbReference type="STRING" id="1754191.A0A1Y1VBC5"/>
<evidence type="ECO:0000256" key="1">
    <source>
        <dbReference type="ARBA" id="ARBA00022443"/>
    </source>
</evidence>
<keyword evidence="4" id="KW-1133">Transmembrane helix</keyword>
<dbReference type="PROSITE" id="PS50002">
    <property type="entry name" value="SH3"/>
    <property type="match status" value="1"/>
</dbReference>
<accession>A0A1Y1VBC5</accession>
<reference evidence="6 7" key="2">
    <citation type="submission" date="2016-08" db="EMBL/GenBank/DDBJ databases">
        <title>Pervasive Adenine N6-methylation of Active Genes in Fungi.</title>
        <authorList>
            <consortium name="DOE Joint Genome Institute"/>
            <person name="Mondo S.J."/>
            <person name="Dannebaum R.O."/>
            <person name="Kuo R.C."/>
            <person name="Labutti K."/>
            <person name="Haridas S."/>
            <person name="Kuo A."/>
            <person name="Salamov A."/>
            <person name="Ahrendt S.R."/>
            <person name="Lipzen A."/>
            <person name="Sullivan W."/>
            <person name="Andreopoulos W.B."/>
            <person name="Clum A."/>
            <person name="Lindquist E."/>
            <person name="Daum C."/>
            <person name="Ramamoorthy G.K."/>
            <person name="Gryganskyi A."/>
            <person name="Culley D."/>
            <person name="Magnuson J.K."/>
            <person name="James T.Y."/>
            <person name="O'Malley M.A."/>
            <person name="Stajich J.E."/>
            <person name="Spatafora J.W."/>
            <person name="Visel A."/>
            <person name="Grigoriev I.V."/>
        </authorList>
    </citation>
    <scope>NUCLEOTIDE SEQUENCE [LARGE SCALE GENOMIC DNA]</scope>
    <source>
        <strain evidence="7">finn</strain>
    </source>
</reference>
<evidence type="ECO:0000313" key="7">
    <source>
        <dbReference type="Proteomes" id="UP000193719"/>
    </source>
</evidence>
<dbReference type="AlphaFoldDB" id="A0A1Y1VBC5"/>
<comment type="caution">
    <text evidence="6">The sequence shown here is derived from an EMBL/GenBank/DDBJ whole genome shotgun (WGS) entry which is preliminary data.</text>
</comment>
<dbReference type="SUPFAM" id="SSF50044">
    <property type="entry name" value="SH3-domain"/>
    <property type="match status" value="1"/>
</dbReference>
<feature type="transmembrane region" description="Helical" evidence="4">
    <location>
        <begin position="174"/>
        <end position="194"/>
    </location>
</feature>
<feature type="domain" description="SH3" evidence="5">
    <location>
        <begin position="376"/>
        <end position="437"/>
    </location>
</feature>
<feature type="region of interest" description="Disordered" evidence="3">
    <location>
        <begin position="312"/>
        <end position="340"/>
    </location>
</feature>
<dbReference type="SMART" id="SM00326">
    <property type="entry name" value="SH3"/>
    <property type="match status" value="1"/>
</dbReference>
<organism evidence="6 7">
    <name type="scientific">Piromyces finnis</name>
    <dbReference type="NCBI Taxonomy" id="1754191"/>
    <lineage>
        <taxon>Eukaryota</taxon>
        <taxon>Fungi</taxon>
        <taxon>Fungi incertae sedis</taxon>
        <taxon>Chytridiomycota</taxon>
        <taxon>Chytridiomycota incertae sedis</taxon>
        <taxon>Neocallimastigomycetes</taxon>
        <taxon>Neocallimastigales</taxon>
        <taxon>Neocallimastigaceae</taxon>
        <taxon>Piromyces</taxon>
    </lineage>
</organism>
<keyword evidence="1 2" id="KW-0728">SH3 domain</keyword>